<proteinExistence type="predicted"/>
<keyword evidence="1" id="KW-0472">Membrane</keyword>
<evidence type="ECO:0000256" key="1">
    <source>
        <dbReference type="SAM" id="Phobius"/>
    </source>
</evidence>
<keyword evidence="1" id="KW-0812">Transmembrane</keyword>
<sequence>MPSDTITGLGLLTLIVYAIYYVWVRVADSRPLPGIPLVKVWGSAGFNVLPKTSSTAPEPEQIMGWLERKCIELDTPILQIRAGLLGKPNLVVADSLEYELNPL</sequence>
<accession>A0A9W9JLP6</accession>
<dbReference type="OrthoDB" id="1470350at2759"/>
<reference evidence="2" key="1">
    <citation type="submission" date="2022-11" db="EMBL/GenBank/DDBJ databases">
        <authorList>
            <person name="Petersen C."/>
        </authorList>
    </citation>
    <scope>NUCLEOTIDE SEQUENCE</scope>
    <source>
        <strain evidence="2">IBT 16849</strain>
    </source>
</reference>
<feature type="transmembrane region" description="Helical" evidence="1">
    <location>
        <begin position="6"/>
        <end position="24"/>
    </location>
</feature>
<name>A0A9W9JLP6_9EURO</name>
<keyword evidence="3" id="KW-1185">Reference proteome</keyword>
<evidence type="ECO:0000313" key="2">
    <source>
        <dbReference type="EMBL" id="KAJ5199243.1"/>
    </source>
</evidence>
<evidence type="ECO:0000313" key="3">
    <source>
        <dbReference type="Proteomes" id="UP001150879"/>
    </source>
</evidence>
<keyword evidence="1" id="KW-1133">Transmembrane helix</keyword>
<comment type="caution">
    <text evidence="2">The sequence shown here is derived from an EMBL/GenBank/DDBJ whole genome shotgun (WGS) entry which is preliminary data.</text>
</comment>
<dbReference type="EMBL" id="JAPQKP010000003">
    <property type="protein sequence ID" value="KAJ5199243.1"/>
    <property type="molecule type" value="Genomic_DNA"/>
</dbReference>
<protein>
    <submittedName>
        <fullName evidence="2">Cytochrome P450</fullName>
    </submittedName>
</protein>
<dbReference type="Proteomes" id="UP001150879">
    <property type="component" value="Unassembled WGS sequence"/>
</dbReference>
<organism evidence="2 3">
    <name type="scientific">Penicillium cf. griseofulvum</name>
    <dbReference type="NCBI Taxonomy" id="2972120"/>
    <lineage>
        <taxon>Eukaryota</taxon>
        <taxon>Fungi</taxon>
        <taxon>Dikarya</taxon>
        <taxon>Ascomycota</taxon>
        <taxon>Pezizomycotina</taxon>
        <taxon>Eurotiomycetes</taxon>
        <taxon>Eurotiomycetidae</taxon>
        <taxon>Eurotiales</taxon>
        <taxon>Aspergillaceae</taxon>
        <taxon>Penicillium</taxon>
    </lineage>
</organism>
<gene>
    <name evidence="2" type="ORF">N7472_004447</name>
</gene>
<dbReference type="AlphaFoldDB" id="A0A9W9JLP6"/>
<reference evidence="2" key="2">
    <citation type="journal article" date="2023" name="IMA Fungus">
        <title>Comparative genomic study of the Penicillium genus elucidates a diverse pangenome and 15 lateral gene transfer events.</title>
        <authorList>
            <person name="Petersen C."/>
            <person name="Sorensen T."/>
            <person name="Nielsen M.R."/>
            <person name="Sondergaard T.E."/>
            <person name="Sorensen J.L."/>
            <person name="Fitzpatrick D.A."/>
            <person name="Frisvad J.C."/>
            <person name="Nielsen K.L."/>
        </authorList>
    </citation>
    <scope>NUCLEOTIDE SEQUENCE</scope>
    <source>
        <strain evidence="2">IBT 16849</strain>
    </source>
</reference>